<dbReference type="Proteomes" id="UP000324738">
    <property type="component" value="Unassembled WGS sequence"/>
</dbReference>
<proteinExistence type="inferred from homology"/>
<reference evidence="9 10" key="1">
    <citation type="submission" date="2019-08" db="EMBL/GenBank/DDBJ databases">
        <title>Aureimonas fodiniaquatilis sp. nov., isolated from a coal mine wastewater.</title>
        <authorList>
            <person name="Kim W."/>
        </authorList>
    </citation>
    <scope>NUCLEOTIDE SEQUENCE [LARGE SCALE GENOMIC DNA]</scope>
    <source>
        <strain evidence="9 10">CAU 1482</strain>
    </source>
</reference>
<dbReference type="EMBL" id="VTWH01000001">
    <property type="protein sequence ID" value="KAA0971913.1"/>
    <property type="molecule type" value="Genomic_DNA"/>
</dbReference>
<evidence type="ECO:0000256" key="3">
    <source>
        <dbReference type="ARBA" id="ARBA00022519"/>
    </source>
</evidence>
<feature type="transmembrane region" description="Helical" evidence="7">
    <location>
        <begin position="313"/>
        <end position="331"/>
    </location>
</feature>
<feature type="transmembrane region" description="Helical" evidence="7">
    <location>
        <begin position="214"/>
        <end position="236"/>
    </location>
</feature>
<keyword evidence="10" id="KW-1185">Reference proteome</keyword>
<evidence type="ECO:0000256" key="6">
    <source>
        <dbReference type="ARBA" id="ARBA00023136"/>
    </source>
</evidence>
<dbReference type="PANTHER" id="PTHR33362:SF3">
    <property type="entry name" value="SIALIC ACID TRAP TRANSPORTER PERMEASE PROTEIN SIAT"/>
    <property type="match status" value="1"/>
</dbReference>
<evidence type="ECO:0000256" key="5">
    <source>
        <dbReference type="ARBA" id="ARBA00022989"/>
    </source>
</evidence>
<comment type="similarity">
    <text evidence="7">Belongs to the TRAP transporter large permease family.</text>
</comment>
<evidence type="ECO:0000256" key="2">
    <source>
        <dbReference type="ARBA" id="ARBA00022475"/>
    </source>
</evidence>
<dbReference type="Pfam" id="PF06808">
    <property type="entry name" value="DctM"/>
    <property type="match status" value="1"/>
</dbReference>
<dbReference type="AlphaFoldDB" id="A0A5B0DZE9"/>
<name>A0A5B0DZE9_9HYPH</name>
<evidence type="ECO:0000259" key="8">
    <source>
        <dbReference type="Pfam" id="PF06808"/>
    </source>
</evidence>
<keyword evidence="7" id="KW-0813">Transport</keyword>
<feature type="transmembrane region" description="Helical" evidence="7">
    <location>
        <begin position="394"/>
        <end position="414"/>
    </location>
</feature>
<dbReference type="OrthoDB" id="7912553at2"/>
<protein>
    <recommendedName>
        <fullName evidence="7">TRAP transporter large permease protein</fullName>
    </recommendedName>
</protein>
<sequence>MPIFVLFAGFLVLLAAEVPVAIALFLSSLAYIDIFTPMPLSIVVQRMASGLDSFPLIAIPLFVLAGNILNGAGIAARIYAFAVALVGHIRGGLAQVNIFGSMVFAGMSGVAQADAAGLGTIEIKHMKQHGYSAPFAAACTAASAIIGPVIPPSVIMVVYAVTAQVSLTKLFLAGIIPGLTMGVALMILVYVLAATGRVVAPTEPRANIPVIAITFWKALPALVAPIFLTSGMLMGFATPTELGALTVLYAVVLGFITKDLTVSSLFAHIRQSAVTSGILTLIIAAAVPFGWIISVGNYASGLLGFFEAIGANWVVFLLIVNIALLVFGLFIETTAVLLIATPALLPLAAVFGIDPIHLGVIMIVNLLIGAITPPMGVILFICQHIAEIRFSEMIRAILPFYIPLGIMLLIITYWSPIVMWLPNYFY</sequence>
<dbReference type="GO" id="GO:0022857">
    <property type="term" value="F:transmembrane transporter activity"/>
    <property type="evidence" value="ECO:0007669"/>
    <property type="project" value="UniProtKB-UniRule"/>
</dbReference>
<feature type="transmembrane region" description="Helical" evidence="7">
    <location>
        <begin position="242"/>
        <end position="261"/>
    </location>
</feature>
<accession>A0A5B0DZE9</accession>
<feature type="transmembrane region" description="Helical" evidence="7">
    <location>
        <begin position="359"/>
        <end position="382"/>
    </location>
</feature>
<feature type="transmembrane region" description="Helical" evidence="7">
    <location>
        <begin position="56"/>
        <end position="80"/>
    </location>
</feature>
<keyword evidence="3 7" id="KW-0997">Cell inner membrane</keyword>
<dbReference type="RefSeq" id="WP_149297112.1">
    <property type="nucleotide sequence ID" value="NZ_VTWH01000001.1"/>
</dbReference>
<keyword evidence="2" id="KW-1003">Cell membrane</keyword>
<evidence type="ECO:0000256" key="7">
    <source>
        <dbReference type="RuleBase" id="RU369079"/>
    </source>
</evidence>
<feature type="transmembrane region" description="Helical" evidence="7">
    <location>
        <begin position="273"/>
        <end position="293"/>
    </location>
</feature>
<comment type="subcellular location">
    <subcellularLocation>
        <location evidence="1 7">Cell inner membrane</location>
        <topology evidence="1 7">Multi-pass membrane protein</topology>
    </subcellularLocation>
</comment>
<feature type="transmembrane region" description="Helical" evidence="7">
    <location>
        <begin position="131"/>
        <end position="150"/>
    </location>
</feature>
<keyword evidence="4 7" id="KW-0812">Transmembrane</keyword>
<comment type="subunit">
    <text evidence="7">The complex comprises the extracytoplasmic solute receptor protein and the two transmembrane proteins.</text>
</comment>
<dbReference type="PIRSF" id="PIRSF006066">
    <property type="entry name" value="HI0050"/>
    <property type="match status" value="1"/>
</dbReference>
<evidence type="ECO:0000256" key="4">
    <source>
        <dbReference type="ARBA" id="ARBA00022692"/>
    </source>
</evidence>
<comment type="caution">
    <text evidence="7">Lacks conserved residue(s) required for the propagation of feature annotation.</text>
</comment>
<evidence type="ECO:0000313" key="10">
    <source>
        <dbReference type="Proteomes" id="UP000324738"/>
    </source>
</evidence>
<dbReference type="NCBIfam" id="TIGR00786">
    <property type="entry name" value="dctM"/>
    <property type="match status" value="1"/>
</dbReference>
<dbReference type="InterPro" id="IPR004681">
    <property type="entry name" value="TRAP_DctM"/>
</dbReference>
<evidence type="ECO:0000256" key="1">
    <source>
        <dbReference type="ARBA" id="ARBA00004429"/>
    </source>
</evidence>
<feature type="domain" description="TRAP C4-dicarboxylate transport system permease DctM subunit" evidence="8">
    <location>
        <begin position="7"/>
        <end position="414"/>
    </location>
</feature>
<dbReference type="InterPro" id="IPR010656">
    <property type="entry name" value="DctM"/>
</dbReference>
<dbReference type="PANTHER" id="PTHR33362">
    <property type="entry name" value="SIALIC ACID TRAP TRANSPORTER PERMEASE PROTEIN SIAT-RELATED"/>
    <property type="match status" value="1"/>
</dbReference>
<feature type="transmembrane region" description="Helical" evidence="7">
    <location>
        <begin position="170"/>
        <end position="193"/>
    </location>
</feature>
<keyword evidence="5 7" id="KW-1133">Transmembrane helix</keyword>
<evidence type="ECO:0000313" key="9">
    <source>
        <dbReference type="EMBL" id="KAA0971913.1"/>
    </source>
</evidence>
<feature type="transmembrane region" description="Helical" evidence="7">
    <location>
        <begin position="336"/>
        <end position="353"/>
    </location>
</feature>
<dbReference type="GO" id="GO:0005886">
    <property type="term" value="C:plasma membrane"/>
    <property type="evidence" value="ECO:0007669"/>
    <property type="project" value="UniProtKB-SubCell"/>
</dbReference>
<gene>
    <name evidence="9" type="ORF">FPY71_01940</name>
</gene>
<comment type="caution">
    <text evidence="9">The sequence shown here is derived from an EMBL/GenBank/DDBJ whole genome shotgun (WGS) entry which is preliminary data.</text>
</comment>
<keyword evidence="6 7" id="KW-0472">Membrane</keyword>
<comment type="function">
    <text evidence="7">Part of the tripartite ATP-independent periplasmic (TRAP) transport system.</text>
</comment>
<organism evidence="9 10">
    <name type="scientific">Aureimonas fodinaquatilis</name>
    <dbReference type="NCBI Taxonomy" id="2565783"/>
    <lineage>
        <taxon>Bacteria</taxon>
        <taxon>Pseudomonadati</taxon>
        <taxon>Pseudomonadota</taxon>
        <taxon>Alphaproteobacteria</taxon>
        <taxon>Hyphomicrobiales</taxon>
        <taxon>Aurantimonadaceae</taxon>
        <taxon>Aureimonas</taxon>
    </lineage>
</organism>